<proteinExistence type="predicted"/>
<protein>
    <submittedName>
        <fullName evidence="1">Uncharacterized protein</fullName>
    </submittedName>
</protein>
<sequence length="91" mass="10181">MVIDNAFDDNVKIVFDLTNQAPLTRHGTNILAVDNHLESAEEKKRNSPAWANFVPLDGLTSEFVPFAIGWYGEIGGEALSFIRRIVGFFRV</sequence>
<dbReference type="HOGENOM" id="CLU_2430993_0_0_1"/>
<dbReference type="RefSeq" id="XP_001422174.1">
    <property type="nucleotide sequence ID" value="XM_001422137.1"/>
</dbReference>
<dbReference type="KEGG" id="olu:OSTLU_28417"/>
<reference evidence="1 2" key="1">
    <citation type="journal article" date="2007" name="Proc. Natl. Acad. Sci. U.S.A.">
        <title>The tiny eukaryote Ostreococcus provides genomic insights into the paradox of plankton speciation.</title>
        <authorList>
            <person name="Palenik B."/>
            <person name="Grimwood J."/>
            <person name="Aerts A."/>
            <person name="Rouze P."/>
            <person name="Salamov A."/>
            <person name="Putnam N."/>
            <person name="Dupont C."/>
            <person name="Jorgensen R."/>
            <person name="Derelle E."/>
            <person name="Rombauts S."/>
            <person name="Zhou K."/>
            <person name="Otillar R."/>
            <person name="Merchant S.S."/>
            <person name="Podell S."/>
            <person name="Gaasterland T."/>
            <person name="Napoli C."/>
            <person name="Gendler K."/>
            <person name="Manuell A."/>
            <person name="Tai V."/>
            <person name="Vallon O."/>
            <person name="Piganeau G."/>
            <person name="Jancek S."/>
            <person name="Heijde M."/>
            <person name="Jabbari K."/>
            <person name="Bowler C."/>
            <person name="Lohr M."/>
            <person name="Robbens S."/>
            <person name="Werner G."/>
            <person name="Dubchak I."/>
            <person name="Pazour G.J."/>
            <person name="Ren Q."/>
            <person name="Paulsen I."/>
            <person name="Delwiche C."/>
            <person name="Schmutz J."/>
            <person name="Rokhsar D."/>
            <person name="Van de Peer Y."/>
            <person name="Moreau H."/>
            <person name="Grigoriev I.V."/>
        </authorList>
    </citation>
    <scope>NUCLEOTIDE SEQUENCE [LARGE SCALE GENOMIC DNA]</scope>
    <source>
        <strain evidence="1 2">CCE9901</strain>
    </source>
</reference>
<dbReference type="Proteomes" id="UP000001568">
    <property type="component" value="Chromosome 17"/>
</dbReference>
<organism evidence="1 2">
    <name type="scientific">Ostreococcus lucimarinus (strain CCE9901)</name>
    <dbReference type="NCBI Taxonomy" id="436017"/>
    <lineage>
        <taxon>Eukaryota</taxon>
        <taxon>Viridiplantae</taxon>
        <taxon>Chlorophyta</taxon>
        <taxon>Mamiellophyceae</taxon>
        <taxon>Mamiellales</taxon>
        <taxon>Bathycoccaceae</taxon>
        <taxon>Ostreococcus</taxon>
    </lineage>
</organism>
<dbReference type="Gramene" id="ABP00491">
    <property type="protein sequence ID" value="ABP00491"/>
    <property type="gene ID" value="OSTLU_28417"/>
</dbReference>
<dbReference type="AlphaFoldDB" id="A4SA38"/>
<dbReference type="GeneID" id="5006336"/>
<dbReference type="EMBL" id="CP000597">
    <property type="protein sequence ID" value="ABP00491.1"/>
    <property type="molecule type" value="Genomic_DNA"/>
</dbReference>
<evidence type="ECO:0000313" key="2">
    <source>
        <dbReference type="Proteomes" id="UP000001568"/>
    </source>
</evidence>
<evidence type="ECO:0000313" key="1">
    <source>
        <dbReference type="EMBL" id="ABP00491.1"/>
    </source>
</evidence>
<accession>A4SA38</accession>
<keyword evidence="2" id="KW-1185">Reference proteome</keyword>
<gene>
    <name evidence="1" type="ORF">OSTLU_28417</name>
</gene>
<name>A4SA38_OSTLU</name>
<dbReference type="OrthoDB" id="500062at2759"/>